<reference evidence="2 3" key="1">
    <citation type="submission" date="2018-10" db="EMBL/GenBank/DDBJ databases">
        <title>Genomic Encyclopedia of Archaeal and Bacterial Type Strains, Phase II (KMG-II): from individual species to whole genera.</title>
        <authorList>
            <person name="Goeker M."/>
        </authorList>
    </citation>
    <scope>NUCLEOTIDE SEQUENCE [LARGE SCALE GENOMIC DNA]</scope>
    <source>
        <strain evidence="2 3">DSM 235</strain>
    </source>
</reference>
<dbReference type="Proteomes" id="UP000274556">
    <property type="component" value="Unassembled WGS sequence"/>
</dbReference>
<protein>
    <submittedName>
        <fullName evidence="2">Uncharacterized protein</fullName>
    </submittedName>
</protein>
<dbReference type="AlphaFoldDB" id="A0A495V4K3"/>
<dbReference type="EMBL" id="RBXL01000001">
    <property type="protein sequence ID" value="RKT44342.1"/>
    <property type="molecule type" value="Genomic_DNA"/>
</dbReference>
<keyword evidence="3" id="KW-1185">Reference proteome</keyword>
<accession>A0A495V4K3</accession>
<evidence type="ECO:0000313" key="2">
    <source>
        <dbReference type="EMBL" id="RKT44342.1"/>
    </source>
</evidence>
<evidence type="ECO:0000313" key="3">
    <source>
        <dbReference type="Proteomes" id="UP000274556"/>
    </source>
</evidence>
<comment type="caution">
    <text evidence="2">The sequence shown here is derived from an EMBL/GenBank/DDBJ whole genome shotgun (WGS) entry which is preliminary data.</text>
</comment>
<feature type="compositionally biased region" description="Polar residues" evidence="1">
    <location>
        <begin position="172"/>
        <end position="196"/>
    </location>
</feature>
<feature type="region of interest" description="Disordered" evidence="1">
    <location>
        <begin position="172"/>
        <end position="213"/>
    </location>
</feature>
<name>A0A495V4K3_9GAMM</name>
<organism evidence="2 3">
    <name type="scientific">Thiocapsa rosea</name>
    <dbReference type="NCBI Taxonomy" id="69360"/>
    <lineage>
        <taxon>Bacteria</taxon>
        <taxon>Pseudomonadati</taxon>
        <taxon>Pseudomonadota</taxon>
        <taxon>Gammaproteobacteria</taxon>
        <taxon>Chromatiales</taxon>
        <taxon>Chromatiaceae</taxon>
        <taxon>Thiocapsa</taxon>
    </lineage>
</organism>
<proteinExistence type="predicted"/>
<sequence>MTGCSPTVPAGHEFVGIPQGRSPFSPVRVLRKARSMEWGSRRGEPTAGLRSPEVDAVFAPDGIGGDRHLTLGACLSNDQSVEGVFVKAGEASRLDDMRIVDHQQRSTGVKTLIAEGGGVNRELPQAVFDRHFPNAGHGNQASRCRHELARLLSQPRIAQQSSRHDLGVEQQFHASSKSLPTSASACSPKAASTSANFPDKAPQWRKPGEATHGTSRTWAWPWLAMMTSSPETAAFRRVVRSG</sequence>
<evidence type="ECO:0000256" key="1">
    <source>
        <dbReference type="SAM" id="MobiDB-lite"/>
    </source>
</evidence>
<gene>
    <name evidence="2" type="ORF">BDD21_1721</name>
</gene>